<evidence type="ECO:0000256" key="1">
    <source>
        <dbReference type="SAM" id="SignalP"/>
    </source>
</evidence>
<evidence type="ECO:0000313" key="3">
    <source>
        <dbReference type="Proteomes" id="UP001596039"/>
    </source>
</evidence>
<name>A0ABW0NX11_9MICO</name>
<reference evidence="3" key="1">
    <citation type="journal article" date="2019" name="Int. J. Syst. Evol. Microbiol.">
        <title>The Global Catalogue of Microorganisms (GCM) 10K type strain sequencing project: providing services to taxonomists for standard genome sequencing and annotation.</title>
        <authorList>
            <consortium name="The Broad Institute Genomics Platform"/>
            <consortium name="The Broad Institute Genome Sequencing Center for Infectious Disease"/>
            <person name="Wu L."/>
            <person name="Ma J."/>
        </authorList>
    </citation>
    <scope>NUCLEOTIDE SEQUENCE [LARGE SCALE GENOMIC DNA]</scope>
    <source>
        <strain evidence="3">CGMCC 4.6997</strain>
    </source>
</reference>
<comment type="caution">
    <text evidence="2">The sequence shown here is derived from an EMBL/GenBank/DDBJ whole genome shotgun (WGS) entry which is preliminary data.</text>
</comment>
<keyword evidence="3" id="KW-1185">Reference proteome</keyword>
<keyword evidence="1" id="KW-0732">Signal</keyword>
<protein>
    <recommendedName>
        <fullName evidence="4">Lipoprotein</fullName>
    </recommendedName>
</protein>
<organism evidence="2 3">
    <name type="scientific">Lysinimonas soli</name>
    <dbReference type="NCBI Taxonomy" id="1074233"/>
    <lineage>
        <taxon>Bacteria</taxon>
        <taxon>Bacillati</taxon>
        <taxon>Actinomycetota</taxon>
        <taxon>Actinomycetes</taxon>
        <taxon>Micrococcales</taxon>
        <taxon>Microbacteriaceae</taxon>
        <taxon>Lysinimonas</taxon>
    </lineage>
</organism>
<evidence type="ECO:0008006" key="4">
    <source>
        <dbReference type="Google" id="ProtNLM"/>
    </source>
</evidence>
<proteinExistence type="predicted"/>
<dbReference type="Proteomes" id="UP001596039">
    <property type="component" value="Unassembled WGS sequence"/>
</dbReference>
<feature type="chain" id="PRO_5046281151" description="Lipoprotein" evidence="1">
    <location>
        <begin position="29"/>
        <end position="150"/>
    </location>
</feature>
<gene>
    <name evidence="2" type="ORF">ACFPJ4_14190</name>
</gene>
<sequence length="150" mass="15225">MTSSRRTRLTAALVLSCTLPLVLTGCFAGNPTSVDSLAQTSSTPGPSAPPKIAAHMTIASVDVDGKNVTVSGYVSGIVQNKGTCTFIATSAATKATVEIAGTAVSNVTTTSCGTKSEPIGSFSKGSWSVELRFASQDLEATSEPLALEIP</sequence>
<accession>A0ABW0NX11</accession>
<feature type="signal peptide" evidence="1">
    <location>
        <begin position="1"/>
        <end position="28"/>
    </location>
</feature>
<dbReference type="PROSITE" id="PS51257">
    <property type="entry name" value="PROKAR_LIPOPROTEIN"/>
    <property type="match status" value="1"/>
</dbReference>
<dbReference type="RefSeq" id="WP_386741110.1">
    <property type="nucleotide sequence ID" value="NZ_JBHSMG010000005.1"/>
</dbReference>
<dbReference type="EMBL" id="JBHSMG010000005">
    <property type="protein sequence ID" value="MFC5503394.1"/>
    <property type="molecule type" value="Genomic_DNA"/>
</dbReference>
<evidence type="ECO:0000313" key="2">
    <source>
        <dbReference type="EMBL" id="MFC5503394.1"/>
    </source>
</evidence>